<feature type="transmembrane region" description="Helical" evidence="19">
    <location>
        <begin position="463"/>
        <end position="486"/>
    </location>
</feature>
<dbReference type="Gene3D" id="1.50.40.10">
    <property type="entry name" value="Mitochondrial carrier domain"/>
    <property type="match status" value="1"/>
</dbReference>
<evidence type="ECO:0000256" key="14">
    <source>
        <dbReference type="ARBA" id="ARBA00023136"/>
    </source>
</evidence>
<evidence type="ECO:0000313" key="23">
    <source>
        <dbReference type="Proteomes" id="UP001642360"/>
    </source>
</evidence>
<evidence type="ECO:0000256" key="9">
    <source>
        <dbReference type="ARBA" id="ARBA00022729"/>
    </source>
</evidence>
<keyword evidence="4" id="KW-0813">Transport</keyword>
<comment type="subcellular location">
    <subcellularLocation>
        <location evidence="1">Membrane</location>
        <topology evidence="1">Multi-pass membrane protein</topology>
    </subcellularLocation>
    <subcellularLocation>
        <location evidence="16">Plastid</location>
        <location evidence="16">Chloroplast membrane</location>
    </subcellularLocation>
</comment>
<evidence type="ECO:0000256" key="15">
    <source>
        <dbReference type="ARBA" id="ARBA00023295"/>
    </source>
</evidence>
<dbReference type="FunFam" id="1.50.40.10:FF:000038">
    <property type="entry name" value="S-adenosylmethionine carrier 1 chloroplastic/mitochondrial"/>
    <property type="match status" value="1"/>
</dbReference>
<feature type="transmembrane region" description="Helical" evidence="19">
    <location>
        <begin position="681"/>
        <end position="700"/>
    </location>
</feature>
<dbReference type="GO" id="GO:0016798">
    <property type="term" value="F:hydrolase activity, acting on glycosyl bonds"/>
    <property type="evidence" value="ECO:0007669"/>
    <property type="project" value="UniProtKB-KW"/>
</dbReference>
<name>A0ABC8QZ36_9AQUA</name>
<evidence type="ECO:0000256" key="7">
    <source>
        <dbReference type="ARBA" id="ARBA00022691"/>
    </source>
</evidence>
<keyword evidence="6" id="KW-0934">Plastid</keyword>
<sequence>MGHTLVVILAFCMVFATPARASYSDRLGVNWGRHTTQKLLPSMVIDMLLENGIKKVKLFSLTDAVLTAFAFTQIEVMVSIPSVLLNEVNTTDDARDWVQRNIVKYINEVNITNVVIGNEPFSIVDNEPLYLQIISIMQNIQTALNEAGYDNIKTTVPHFSDVLVPSPLEKPSQADFREDIKEYMLQFLTHLKQHDAPFLANISPIFLIHQFNLTDTEFLFVDNNSSDTIRDNNVIYANAIDAIYDAYVSALEKNGFPEMRVVIGQIGWPTDGAAVANVANAERFFKGFLKKMAEGQGTPLRPKPLEAYIYNLQDENKIKTTWSPYQRHWGIFKFDGRAKYKIDLSGQGRDIYPQPAMGVVALPLRWCVFNNDMINMSKVQWNFDFACNQSDCSSLEPGGVCSGLSYNQKISYAFNMFYQIKTQRANDLVCKFDGLGKIVTQNPSTKVCEFPVEILMSLEDRGWTAMASGLAVNFSLLMFFFAFYGFTRQNGLFNDTLIEFNSYTHIKQFSSLQLSHHPSIFTHNQRDLSHSTSLCTVNSSYIAVGSLMGPFTLAVGTKSSTIVSSDASYEKMQNMELEPKKFFASVSSGEEKPFDFLRTLFEGVIAGGTAGVVVETALYPIDTIKTRLQAARGGGQIVLKGLYSGLAGNLAGVLPASAMFVGVYEPTKQKLLKVFPENLSAVAHLTAGAIGGLAASLIRVPTEVVKQRMQTSQFASAPDAVRLIVSKEGFKGLYAGFGSFLLRDLPFDAIQFCLYEQLRIGYKLAAKRDLNDPENAMVGAFAGALTGAITTPLDVIKTRLMVQGSANQYKGIFDCVQTIVKEEGPPALLKGIGPRVLWIGIGGSIFFGVLESTKRYLAQRRPIHQDPYSKQD</sequence>
<dbReference type="SMART" id="SM00768">
    <property type="entry name" value="X8"/>
    <property type="match status" value="1"/>
</dbReference>
<evidence type="ECO:0000256" key="1">
    <source>
        <dbReference type="ARBA" id="ARBA00004141"/>
    </source>
</evidence>
<comment type="similarity">
    <text evidence="3 18">Belongs to the glycosyl hydrolase 17 family.</text>
</comment>
<dbReference type="Gene3D" id="3.20.20.80">
    <property type="entry name" value="Glycosidases"/>
    <property type="match status" value="1"/>
</dbReference>
<keyword evidence="23" id="KW-1185">Reference proteome</keyword>
<evidence type="ECO:0000256" key="13">
    <source>
        <dbReference type="ARBA" id="ARBA00022989"/>
    </source>
</evidence>
<dbReference type="Gene3D" id="1.20.58.1040">
    <property type="match status" value="1"/>
</dbReference>
<evidence type="ECO:0000256" key="12">
    <source>
        <dbReference type="ARBA" id="ARBA00022946"/>
    </source>
</evidence>
<dbReference type="SUPFAM" id="SSF51445">
    <property type="entry name" value="(Trans)glycosidases"/>
    <property type="match status" value="1"/>
</dbReference>
<dbReference type="InterPro" id="IPR012946">
    <property type="entry name" value="X8"/>
</dbReference>
<dbReference type="SUPFAM" id="SSF103506">
    <property type="entry name" value="Mitochondrial carrier"/>
    <property type="match status" value="1"/>
</dbReference>
<organism evidence="22 23">
    <name type="scientific">Ilex paraguariensis</name>
    <name type="common">yerba mate</name>
    <dbReference type="NCBI Taxonomy" id="185542"/>
    <lineage>
        <taxon>Eukaryota</taxon>
        <taxon>Viridiplantae</taxon>
        <taxon>Streptophyta</taxon>
        <taxon>Embryophyta</taxon>
        <taxon>Tracheophyta</taxon>
        <taxon>Spermatophyta</taxon>
        <taxon>Magnoliopsida</taxon>
        <taxon>eudicotyledons</taxon>
        <taxon>Gunneridae</taxon>
        <taxon>Pentapetalae</taxon>
        <taxon>asterids</taxon>
        <taxon>campanulids</taxon>
        <taxon>Aquifoliales</taxon>
        <taxon>Aquifoliaceae</taxon>
        <taxon>Ilex</taxon>
    </lineage>
</organism>
<keyword evidence="15" id="KW-0326">Glycosidase</keyword>
<evidence type="ECO:0000256" key="16">
    <source>
        <dbReference type="ARBA" id="ARBA00046299"/>
    </source>
</evidence>
<evidence type="ECO:0000256" key="18">
    <source>
        <dbReference type="RuleBase" id="RU004335"/>
    </source>
</evidence>
<comment type="similarity">
    <text evidence="2">Belongs to the mitochondrial carrier (TC 2.A.29) family.</text>
</comment>
<evidence type="ECO:0000256" key="17">
    <source>
        <dbReference type="PROSITE-ProRule" id="PRU00282"/>
    </source>
</evidence>
<keyword evidence="11" id="KW-0378">Hydrolase</keyword>
<evidence type="ECO:0000256" key="3">
    <source>
        <dbReference type="ARBA" id="ARBA00008773"/>
    </source>
</evidence>
<dbReference type="Pfam" id="PF07983">
    <property type="entry name" value="X8"/>
    <property type="match status" value="1"/>
</dbReference>
<dbReference type="Proteomes" id="UP001642360">
    <property type="component" value="Unassembled WGS sequence"/>
</dbReference>
<evidence type="ECO:0000256" key="19">
    <source>
        <dbReference type="SAM" id="Phobius"/>
    </source>
</evidence>
<dbReference type="InterPro" id="IPR018108">
    <property type="entry name" value="MCP_transmembrane"/>
</dbReference>
<evidence type="ECO:0000256" key="2">
    <source>
        <dbReference type="ARBA" id="ARBA00006375"/>
    </source>
</evidence>
<dbReference type="EMBL" id="CAUOFW020000849">
    <property type="protein sequence ID" value="CAK9137989.1"/>
    <property type="molecule type" value="Genomic_DNA"/>
</dbReference>
<accession>A0ABC8QZ36</accession>
<dbReference type="GO" id="GO:0031969">
    <property type="term" value="C:chloroplast membrane"/>
    <property type="evidence" value="ECO:0007669"/>
    <property type="project" value="UniProtKB-SubCell"/>
</dbReference>
<evidence type="ECO:0000256" key="11">
    <source>
        <dbReference type="ARBA" id="ARBA00022801"/>
    </source>
</evidence>
<feature type="repeat" description="Solcar" evidence="17">
    <location>
        <begin position="598"/>
        <end position="670"/>
    </location>
</feature>
<keyword evidence="5" id="KW-0150">Chloroplast</keyword>
<evidence type="ECO:0000256" key="10">
    <source>
        <dbReference type="ARBA" id="ARBA00022737"/>
    </source>
</evidence>
<dbReference type="AlphaFoldDB" id="A0ABC8QZ36"/>
<dbReference type="PRINTS" id="PR00926">
    <property type="entry name" value="MITOCARRIER"/>
</dbReference>
<comment type="caution">
    <text evidence="22">The sequence shown here is derived from an EMBL/GenBank/DDBJ whole genome shotgun (WGS) entry which is preliminary data.</text>
</comment>
<feature type="chain" id="PRO_5044777509" description="X8 domain-containing protein" evidence="20">
    <location>
        <begin position="22"/>
        <end position="872"/>
    </location>
</feature>
<evidence type="ECO:0000256" key="20">
    <source>
        <dbReference type="SAM" id="SignalP"/>
    </source>
</evidence>
<gene>
    <name evidence="22" type="ORF">ILEXP_LOCUS5047</name>
</gene>
<evidence type="ECO:0000259" key="21">
    <source>
        <dbReference type="SMART" id="SM00768"/>
    </source>
</evidence>
<keyword evidence="9 20" id="KW-0732">Signal</keyword>
<keyword evidence="7" id="KW-0949">S-adenosyl-L-methionine</keyword>
<feature type="repeat" description="Solcar" evidence="17">
    <location>
        <begin position="774"/>
        <end position="856"/>
    </location>
</feature>
<evidence type="ECO:0000313" key="22">
    <source>
        <dbReference type="EMBL" id="CAK9137989.1"/>
    </source>
</evidence>
<keyword evidence="13 19" id="KW-1133">Transmembrane helix</keyword>
<feature type="repeat" description="Solcar" evidence="17">
    <location>
        <begin position="679"/>
        <end position="761"/>
    </location>
</feature>
<dbReference type="PROSITE" id="PS50920">
    <property type="entry name" value="SOLCAR"/>
    <property type="match status" value="3"/>
</dbReference>
<dbReference type="Pfam" id="PF00153">
    <property type="entry name" value="Mito_carr"/>
    <property type="match status" value="3"/>
</dbReference>
<proteinExistence type="inferred from homology"/>
<dbReference type="InterPro" id="IPR023395">
    <property type="entry name" value="MCP_dom_sf"/>
</dbReference>
<keyword evidence="12" id="KW-0809">Transit peptide</keyword>
<reference evidence="22 23" key="1">
    <citation type="submission" date="2024-02" db="EMBL/GenBank/DDBJ databases">
        <authorList>
            <person name="Vignale AGUSTIN F."/>
            <person name="Sosa J E."/>
            <person name="Modenutti C."/>
        </authorList>
    </citation>
    <scope>NUCLEOTIDE SEQUENCE [LARGE SCALE GENOMIC DNA]</scope>
</reference>
<dbReference type="InterPro" id="IPR000490">
    <property type="entry name" value="Glyco_hydro_17"/>
</dbReference>
<feature type="transmembrane region" description="Helical" evidence="19">
    <location>
        <begin position="642"/>
        <end position="661"/>
    </location>
</feature>
<dbReference type="PANTHER" id="PTHR45667">
    <property type="entry name" value="S-ADENOSYLMETHIONINE MITOCHONDRIAL CARRIER PROTEIN"/>
    <property type="match status" value="1"/>
</dbReference>
<evidence type="ECO:0000256" key="8">
    <source>
        <dbReference type="ARBA" id="ARBA00022692"/>
    </source>
</evidence>
<keyword evidence="8 17" id="KW-0812">Transmembrane</keyword>
<keyword evidence="14 17" id="KW-0472">Membrane</keyword>
<feature type="signal peptide" evidence="20">
    <location>
        <begin position="1"/>
        <end position="21"/>
    </location>
</feature>
<evidence type="ECO:0000256" key="4">
    <source>
        <dbReference type="ARBA" id="ARBA00022448"/>
    </source>
</evidence>
<dbReference type="InterPro" id="IPR017853">
    <property type="entry name" value="GH"/>
</dbReference>
<dbReference type="Pfam" id="PF00332">
    <property type="entry name" value="Glyco_hydro_17"/>
    <property type="match status" value="1"/>
</dbReference>
<evidence type="ECO:0000256" key="5">
    <source>
        <dbReference type="ARBA" id="ARBA00022528"/>
    </source>
</evidence>
<dbReference type="InterPro" id="IPR002067">
    <property type="entry name" value="MCP"/>
</dbReference>
<keyword evidence="10" id="KW-0677">Repeat</keyword>
<evidence type="ECO:0000256" key="6">
    <source>
        <dbReference type="ARBA" id="ARBA00022640"/>
    </source>
</evidence>
<feature type="domain" description="X8" evidence="21">
    <location>
        <begin position="365"/>
        <end position="450"/>
    </location>
</feature>
<protein>
    <recommendedName>
        <fullName evidence="21">X8 domain-containing protein</fullName>
    </recommendedName>
</protein>